<proteinExistence type="predicted"/>
<organism evidence="2 3">
    <name type="scientific">Amblyomma americanum</name>
    <name type="common">Lone star tick</name>
    <dbReference type="NCBI Taxonomy" id="6943"/>
    <lineage>
        <taxon>Eukaryota</taxon>
        <taxon>Metazoa</taxon>
        <taxon>Ecdysozoa</taxon>
        <taxon>Arthropoda</taxon>
        <taxon>Chelicerata</taxon>
        <taxon>Arachnida</taxon>
        <taxon>Acari</taxon>
        <taxon>Parasitiformes</taxon>
        <taxon>Ixodida</taxon>
        <taxon>Ixodoidea</taxon>
        <taxon>Ixodidae</taxon>
        <taxon>Amblyomminae</taxon>
        <taxon>Amblyomma</taxon>
    </lineage>
</organism>
<evidence type="ECO:0000313" key="2">
    <source>
        <dbReference type="EMBL" id="KAK8788456.1"/>
    </source>
</evidence>
<protein>
    <submittedName>
        <fullName evidence="2">Uncharacterized protein</fullName>
    </submittedName>
</protein>
<feature type="compositionally biased region" description="Basic residues" evidence="1">
    <location>
        <begin position="33"/>
        <end position="45"/>
    </location>
</feature>
<comment type="caution">
    <text evidence="2">The sequence shown here is derived from an EMBL/GenBank/DDBJ whole genome shotgun (WGS) entry which is preliminary data.</text>
</comment>
<accession>A0AAQ4FMX5</accession>
<evidence type="ECO:0000256" key="1">
    <source>
        <dbReference type="SAM" id="MobiDB-lite"/>
    </source>
</evidence>
<gene>
    <name evidence="2" type="ORF">V5799_021769</name>
</gene>
<dbReference type="EMBL" id="JARKHS020000770">
    <property type="protein sequence ID" value="KAK8788456.1"/>
    <property type="molecule type" value="Genomic_DNA"/>
</dbReference>
<name>A0AAQ4FMX5_AMBAM</name>
<sequence length="91" mass="10185">MCWAWKREECVTSRSFITAVTGVSESCPTRGHTPTRKKEAKRRQPTYHCAEMIDTSGKGRQRRLPSLVCSNGRHTCSTNGTPTQQCGAIRD</sequence>
<reference evidence="2 3" key="1">
    <citation type="journal article" date="2023" name="Arcadia Sci">
        <title>De novo assembly of a long-read Amblyomma americanum tick genome.</title>
        <authorList>
            <person name="Chou S."/>
            <person name="Poskanzer K.E."/>
            <person name="Rollins M."/>
            <person name="Thuy-Boun P.S."/>
        </authorList>
    </citation>
    <scope>NUCLEOTIDE SEQUENCE [LARGE SCALE GENOMIC DNA]</scope>
    <source>
        <strain evidence="2">F_SG_1</strain>
        <tissue evidence="2">Salivary glands</tissue>
    </source>
</reference>
<keyword evidence="3" id="KW-1185">Reference proteome</keyword>
<evidence type="ECO:0000313" key="3">
    <source>
        <dbReference type="Proteomes" id="UP001321473"/>
    </source>
</evidence>
<dbReference type="Proteomes" id="UP001321473">
    <property type="component" value="Unassembled WGS sequence"/>
</dbReference>
<feature type="region of interest" description="Disordered" evidence="1">
    <location>
        <begin position="25"/>
        <end position="45"/>
    </location>
</feature>
<dbReference type="AlphaFoldDB" id="A0AAQ4FMX5"/>